<organism evidence="12 13">
    <name type="scientific">Cephalotrichum gorgonifer</name>
    <dbReference type="NCBI Taxonomy" id="2041049"/>
    <lineage>
        <taxon>Eukaryota</taxon>
        <taxon>Fungi</taxon>
        <taxon>Dikarya</taxon>
        <taxon>Ascomycota</taxon>
        <taxon>Pezizomycotina</taxon>
        <taxon>Sordariomycetes</taxon>
        <taxon>Hypocreomycetidae</taxon>
        <taxon>Microascales</taxon>
        <taxon>Microascaceae</taxon>
        <taxon>Cephalotrichum</taxon>
    </lineage>
</organism>
<name>A0AAE8N6J5_9PEZI</name>
<feature type="region of interest" description="Disordered" evidence="11">
    <location>
        <begin position="69"/>
        <end position="98"/>
    </location>
</feature>
<evidence type="ECO:0000256" key="3">
    <source>
        <dbReference type="ARBA" id="ARBA00010288"/>
    </source>
</evidence>
<keyword evidence="10" id="KW-0813">Transport</keyword>
<feature type="transmembrane region" description="Helical" evidence="10">
    <location>
        <begin position="364"/>
        <end position="388"/>
    </location>
</feature>
<sequence>MAAQGSALRGASLLITLQLASRLLTFLANQALLRFLDAPLLGFSARLEAYYLTVIFFARESLRVAIQRQPVRRTESESESESKTSSSGTGKGRSAAHDDDAVGEEGQAVVNLAYLSPVLGLLVAFPLAHLMRAAPSSTVSFNAALAHYALAAGLELLSEPFFALTQLRLRFGTRAASEALAAAARCAATLFSAWRAARGGVDVGVLPFAYGQVAYGAVLLVCYGVAGRGIAREEGFSVFPRVMGRYINKGAKGEKAEKQEAAGETYLLGYFYKPTLALAGSMMGQSVVKHFLTQGDTLLVSALSTPHAQGVYALVSNYGGLLARLLFQPVEESSRAHFSRLLASPTPPSAPPSAARDLRRLLRLYLVLSVPIAALAPPFAAPLLALVAGRAWSDDAASALAAYCAYIPLLALNGVLEAFVSSVATPAQVRRQSVYMGGFSAVFAAASYLALRVLPLEPAVGLVVANAVNMLCRIVWSGAFVRAYFAERGVESDVSALVPSGAAVGVCVAGRYFIARGPEILGGLGLGGGAFMEVLAMGAMALPVVALL</sequence>
<evidence type="ECO:0000256" key="6">
    <source>
        <dbReference type="ARBA" id="ARBA00022989"/>
    </source>
</evidence>
<comment type="subcellular location">
    <subcellularLocation>
        <location evidence="1 10">Endoplasmic reticulum membrane</location>
        <topology evidence="1 10">Multi-pass membrane protein</topology>
    </subcellularLocation>
</comment>
<evidence type="ECO:0000313" key="12">
    <source>
        <dbReference type="EMBL" id="SPO07117.1"/>
    </source>
</evidence>
<dbReference type="InterPro" id="IPR007594">
    <property type="entry name" value="RFT1"/>
</dbReference>
<evidence type="ECO:0000256" key="10">
    <source>
        <dbReference type="RuleBase" id="RU365067"/>
    </source>
</evidence>
<dbReference type="EMBL" id="ONZQ02000018">
    <property type="protein sequence ID" value="SPO07117.1"/>
    <property type="molecule type" value="Genomic_DNA"/>
</dbReference>
<evidence type="ECO:0000256" key="11">
    <source>
        <dbReference type="SAM" id="MobiDB-lite"/>
    </source>
</evidence>
<evidence type="ECO:0000256" key="7">
    <source>
        <dbReference type="ARBA" id="ARBA00023136"/>
    </source>
</evidence>
<evidence type="ECO:0000256" key="8">
    <source>
        <dbReference type="ARBA" id="ARBA00044793"/>
    </source>
</evidence>
<protein>
    <recommendedName>
        <fullName evidence="8 10">Man(5)GlcNAc(2)-PP-dolichol translocation protein RFT1</fullName>
    </recommendedName>
</protein>
<feature type="transmembrane region" description="Helical" evidence="10">
    <location>
        <begin position="520"/>
        <end position="547"/>
    </location>
</feature>
<dbReference type="PANTHER" id="PTHR13117">
    <property type="entry name" value="ENDOPLASMIC RETICULUM MULTISPAN TRANSMEMBRANE PROTEIN-RELATED"/>
    <property type="match status" value="1"/>
</dbReference>
<evidence type="ECO:0000256" key="2">
    <source>
        <dbReference type="ARBA" id="ARBA00004922"/>
    </source>
</evidence>
<keyword evidence="6 10" id="KW-1133">Transmembrane helix</keyword>
<evidence type="ECO:0000313" key="13">
    <source>
        <dbReference type="Proteomes" id="UP001187682"/>
    </source>
</evidence>
<dbReference type="GO" id="GO:0005789">
    <property type="term" value="C:endoplasmic reticulum membrane"/>
    <property type="evidence" value="ECO:0007669"/>
    <property type="project" value="UniProtKB-SubCell"/>
</dbReference>
<feature type="transmembrane region" description="Helical" evidence="10">
    <location>
        <begin position="497"/>
        <end position="514"/>
    </location>
</feature>
<keyword evidence="7 10" id="KW-0472">Membrane</keyword>
<gene>
    <name evidence="12" type="ORF">DNG_09811</name>
</gene>
<feature type="transmembrane region" description="Helical" evidence="10">
    <location>
        <begin position="433"/>
        <end position="451"/>
    </location>
</feature>
<feature type="transmembrane region" description="Helical" evidence="10">
    <location>
        <begin position="112"/>
        <end position="133"/>
    </location>
</feature>
<evidence type="ECO:0000256" key="5">
    <source>
        <dbReference type="ARBA" id="ARBA00022824"/>
    </source>
</evidence>
<keyword evidence="4 10" id="KW-0812">Transmembrane</keyword>
<comment type="function">
    <text evidence="9 10">Intramembrane glycolipid transporter that operates in the biosynthetic pathway of dolichol-linked oligosaccharides, the glycan precursors employed in protein asparagine (N)-glycosylation. The sequential addition of sugars to dolichol pyrophosphate produces dolichol-linked oligosaccharides containing fourteen sugars, including two GlcNAcs, nine mannoses and three glucoses. Once assembled, the oligosaccharide is transferred from the lipid to nascent proteins by oligosaccharyltransferases. The assembly of dolichol-linked oligosaccharides begins on the cytosolic side of the endoplasmic reticulum membrane and finishes in its lumen. RFT1 could mediate the translocation of the cytosolically oriented intermediate DolPP-GlcNAc2Man5, produced by ALG11, into the ER lumen where dolichol-linked oligosaccharides assembly continues. However, the intramembrane lipid transporter activity could not be confirmed in vitro.</text>
</comment>
<dbReference type="GO" id="GO:0034203">
    <property type="term" value="P:glycolipid translocation"/>
    <property type="evidence" value="ECO:0007669"/>
    <property type="project" value="TreeGrafter"/>
</dbReference>
<reference evidence="12" key="1">
    <citation type="submission" date="2018-03" db="EMBL/GenBank/DDBJ databases">
        <authorList>
            <person name="Guldener U."/>
        </authorList>
    </citation>
    <scope>NUCLEOTIDE SEQUENCE</scope>
</reference>
<keyword evidence="13" id="KW-1185">Reference proteome</keyword>
<evidence type="ECO:0000256" key="1">
    <source>
        <dbReference type="ARBA" id="ARBA00004477"/>
    </source>
</evidence>
<dbReference type="Pfam" id="PF04506">
    <property type="entry name" value="Rft-1"/>
    <property type="match status" value="1"/>
</dbReference>
<feature type="transmembrane region" description="Helical" evidence="10">
    <location>
        <begin position="463"/>
        <end position="485"/>
    </location>
</feature>
<feature type="transmembrane region" description="Helical" evidence="10">
    <location>
        <begin position="209"/>
        <end position="231"/>
    </location>
</feature>
<dbReference type="Proteomes" id="UP001187682">
    <property type="component" value="Unassembled WGS sequence"/>
</dbReference>
<comment type="caution">
    <text evidence="12">The sequence shown here is derived from an EMBL/GenBank/DDBJ whole genome shotgun (WGS) entry which is preliminary data.</text>
</comment>
<comment type="similarity">
    <text evidence="3 10">Belongs to the RFT1 family.</text>
</comment>
<comment type="pathway">
    <text evidence="2">Protein modification; protein glycosylation.</text>
</comment>
<evidence type="ECO:0000256" key="9">
    <source>
        <dbReference type="ARBA" id="ARBA00045912"/>
    </source>
</evidence>
<dbReference type="AlphaFoldDB" id="A0AAE8N6J5"/>
<dbReference type="PANTHER" id="PTHR13117:SF5">
    <property type="entry name" value="PROTEIN RFT1 HOMOLOG"/>
    <property type="match status" value="1"/>
</dbReference>
<comment type="caution">
    <text evidence="10">Lacks conserved residue(s) required for the propagation of feature annotation.</text>
</comment>
<proteinExistence type="inferred from homology"/>
<evidence type="ECO:0000256" key="4">
    <source>
        <dbReference type="ARBA" id="ARBA00022692"/>
    </source>
</evidence>
<accession>A0AAE8N6J5</accession>
<dbReference type="GO" id="GO:0006488">
    <property type="term" value="P:dolichol-linked oligosaccharide biosynthetic process"/>
    <property type="evidence" value="ECO:0007669"/>
    <property type="project" value="InterPro"/>
</dbReference>
<feature type="compositionally biased region" description="Basic and acidic residues" evidence="11">
    <location>
        <begin position="72"/>
        <end position="82"/>
    </location>
</feature>
<feature type="transmembrane region" description="Helical" evidence="10">
    <location>
        <begin position="400"/>
        <end position="421"/>
    </location>
</feature>
<keyword evidence="5 10" id="KW-0256">Endoplasmic reticulum</keyword>